<organism evidence="16 17">
    <name type="scientific">Equus asinus</name>
    <name type="common">Donkey</name>
    <name type="synonym">Equus africanus asinus</name>
    <dbReference type="NCBI Taxonomy" id="9793"/>
    <lineage>
        <taxon>Eukaryota</taxon>
        <taxon>Metazoa</taxon>
        <taxon>Chordata</taxon>
        <taxon>Craniata</taxon>
        <taxon>Vertebrata</taxon>
        <taxon>Euteleostomi</taxon>
        <taxon>Mammalia</taxon>
        <taxon>Eutheria</taxon>
        <taxon>Laurasiatheria</taxon>
        <taxon>Perissodactyla</taxon>
        <taxon>Equidae</taxon>
        <taxon>Equus</taxon>
    </lineage>
</organism>
<dbReference type="Gene3D" id="1.10.510.10">
    <property type="entry name" value="Transferase(Phosphotransferase) domain 1"/>
    <property type="match status" value="1"/>
</dbReference>
<dbReference type="GO" id="GO:0008017">
    <property type="term" value="F:microtubule binding"/>
    <property type="evidence" value="ECO:0007669"/>
    <property type="project" value="TreeGrafter"/>
</dbReference>
<dbReference type="GO" id="GO:0003779">
    <property type="term" value="F:actin binding"/>
    <property type="evidence" value="ECO:0007669"/>
    <property type="project" value="UniProtKB-KW"/>
</dbReference>
<dbReference type="GO" id="GO:0005856">
    <property type="term" value="C:cytoskeleton"/>
    <property type="evidence" value="ECO:0007669"/>
    <property type="project" value="UniProtKB-SubCell"/>
</dbReference>
<proteinExistence type="inferred from homology"/>
<dbReference type="PROSITE" id="PS51377">
    <property type="entry name" value="KIND"/>
    <property type="match status" value="1"/>
</dbReference>
<keyword evidence="7" id="KW-0963">Cytoplasm</keyword>
<dbReference type="PANTHER" id="PTHR21345">
    <property type="entry name" value="SPIRE"/>
    <property type="match status" value="1"/>
</dbReference>
<keyword evidence="6" id="KW-1003">Cell membrane</keyword>
<reference evidence="16" key="2">
    <citation type="submission" date="2025-08" db="UniProtKB">
        <authorList>
            <consortium name="Ensembl"/>
        </authorList>
    </citation>
    <scope>IDENTIFICATION</scope>
</reference>
<dbReference type="InterPro" id="IPR029901">
    <property type="entry name" value="Spire"/>
</dbReference>
<dbReference type="GO" id="GO:0030659">
    <property type="term" value="C:cytoplasmic vesicle membrane"/>
    <property type="evidence" value="ECO:0007669"/>
    <property type="project" value="UniProtKB-SubCell"/>
</dbReference>
<evidence type="ECO:0000256" key="1">
    <source>
        <dbReference type="ARBA" id="ARBA00004180"/>
    </source>
</evidence>
<dbReference type="SMART" id="SM00750">
    <property type="entry name" value="KIND"/>
    <property type="match status" value="1"/>
</dbReference>
<accession>A0A9L0IST3</accession>
<evidence type="ECO:0000256" key="3">
    <source>
        <dbReference type="ARBA" id="ARBA00004413"/>
    </source>
</evidence>
<dbReference type="GO" id="GO:0048193">
    <property type="term" value="P:Golgi vesicle transport"/>
    <property type="evidence" value="ECO:0007669"/>
    <property type="project" value="TreeGrafter"/>
</dbReference>
<keyword evidence="9" id="KW-0653">Protein transport</keyword>
<dbReference type="GO" id="GO:0005938">
    <property type="term" value="C:cell cortex"/>
    <property type="evidence" value="ECO:0007669"/>
    <property type="project" value="TreeGrafter"/>
</dbReference>
<dbReference type="Pfam" id="PF16474">
    <property type="entry name" value="KIND"/>
    <property type="match status" value="1"/>
</dbReference>
<evidence type="ECO:0000256" key="9">
    <source>
        <dbReference type="ARBA" id="ARBA00022927"/>
    </source>
</evidence>
<evidence type="ECO:0000256" key="5">
    <source>
        <dbReference type="ARBA" id="ARBA00022448"/>
    </source>
</evidence>
<evidence type="ECO:0000256" key="13">
    <source>
        <dbReference type="ARBA" id="ARBA00023329"/>
    </source>
</evidence>
<dbReference type="GO" id="GO:0036089">
    <property type="term" value="P:cleavage furrow formation"/>
    <property type="evidence" value="ECO:0007669"/>
    <property type="project" value="TreeGrafter"/>
</dbReference>
<evidence type="ECO:0000256" key="6">
    <source>
        <dbReference type="ARBA" id="ARBA00022475"/>
    </source>
</evidence>
<feature type="compositionally biased region" description="Low complexity" evidence="14">
    <location>
        <begin position="1"/>
        <end position="17"/>
    </location>
</feature>
<evidence type="ECO:0000256" key="2">
    <source>
        <dbReference type="ARBA" id="ARBA00004245"/>
    </source>
</evidence>
<dbReference type="AlphaFoldDB" id="A0A9L0IST3"/>
<dbReference type="Ensembl" id="ENSEAST00005052553.1">
    <property type="protein sequence ID" value="ENSEASP00005040144.1"/>
    <property type="gene ID" value="ENSEASG00005029450.1"/>
</dbReference>
<evidence type="ECO:0000256" key="10">
    <source>
        <dbReference type="ARBA" id="ARBA00023136"/>
    </source>
</evidence>
<evidence type="ECO:0000256" key="12">
    <source>
        <dbReference type="ARBA" id="ARBA00023212"/>
    </source>
</evidence>
<keyword evidence="8" id="KW-0677">Repeat</keyword>
<keyword evidence="5" id="KW-0813">Transport</keyword>
<dbReference type="GO" id="GO:0051295">
    <property type="term" value="P:establishment of meiotic spindle localization"/>
    <property type="evidence" value="ECO:0007669"/>
    <property type="project" value="TreeGrafter"/>
</dbReference>
<feature type="region of interest" description="Disordered" evidence="14">
    <location>
        <begin position="1"/>
        <end position="24"/>
    </location>
</feature>
<reference evidence="16" key="3">
    <citation type="submission" date="2025-09" db="UniProtKB">
        <authorList>
            <consortium name="Ensembl"/>
        </authorList>
    </citation>
    <scope>IDENTIFICATION</scope>
</reference>
<comment type="similarity">
    <text evidence="4">Belongs to the spire family.</text>
</comment>
<dbReference type="GO" id="GO:0045010">
    <property type="term" value="P:actin nucleation"/>
    <property type="evidence" value="ECO:0007669"/>
    <property type="project" value="InterPro"/>
</dbReference>
<dbReference type="GO" id="GO:0051639">
    <property type="term" value="P:actin filament network formation"/>
    <property type="evidence" value="ECO:0007669"/>
    <property type="project" value="TreeGrafter"/>
</dbReference>
<keyword evidence="11" id="KW-0009">Actin-binding</keyword>
<evidence type="ECO:0000256" key="7">
    <source>
        <dbReference type="ARBA" id="ARBA00022490"/>
    </source>
</evidence>
<keyword evidence="17" id="KW-1185">Reference proteome</keyword>
<keyword evidence="13" id="KW-0968">Cytoplasmic vesicle</keyword>
<dbReference type="PANTHER" id="PTHR21345:SF5">
    <property type="entry name" value="PROTEIN SPIRE HOMOLOG 2"/>
    <property type="match status" value="1"/>
</dbReference>
<dbReference type="InterPro" id="IPR011019">
    <property type="entry name" value="KIND_dom"/>
</dbReference>
<name>A0A9L0IST3_EQUAS</name>
<dbReference type="GeneTree" id="ENSGT00390000003058"/>
<dbReference type="Proteomes" id="UP000694387">
    <property type="component" value="Chromosome 28"/>
</dbReference>
<feature type="domain" description="KIND" evidence="15">
    <location>
        <begin position="28"/>
        <end position="136"/>
    </location>
</feature>
<dbReference type="GO" id="GO:0040038">
    <property type="term" value="P:polar body extrusion after meiotic divisions"/>
    <property type="evidence" value="ECO:0007669"/>
    <property type="project" value="TreeGrafter"/>
</dbReference>
<evidence type="ECO:0000256" key="11">
    <source>
        <dbReference type="ARBA" id="ARBA00023203"/>
    </source>
</evidence>
<dbReference type="GO" id="GO:0005886">
    <property type="term" value="C:plasma membrane"/>
    <property type="evidence" value="ECO:0007669"/>
    <property type="project" value="UniProtKB-SubCell"/>
</dbReference>
<dbReference type="GO" id="GO:0030041">
    <property type="term" value="P:actin filament polymerization"/>
    <property type="evidence" value="ECO:0007669"/>
    <property type="project" value="TreeGrafter"/>
</dbReference>
<keyword evidence="10" id="KW-0472">Membrane</keyword>
<evidence type="ECO:0000313" key="16">
    <source>
        <dbReference type="Ensembl" id="ENSEASP00005040144.1"/>
    </source>
</evidence>
<evidence type="ECO:0000259" key="15">
    <source>
        <dbReference type="PROSITE" id="PS51377"/>
    </source>
</evidence>
<dbReference type="GO" id="GO:0015031">
    <property type="term" value="P:protein transport"/>
    <property type="evidence" value="ECO:0007669"/>
    <property type="project" value="UniProtKB-KW"/>
</dbReference>
<protein>
    <recommendedName>
        <fullName evidence="15">KIND domain-containing protein</fullName>
    </recommendedName>
</protein>
<sequence>MARPGGSSGAAAAAERAGGAGRPEPWELSLEEVLKAYEQPINEEQAWAVCFQGCRGLRGAPGGRRRIRDTADILLRRDGSVGARREPGAAGEAGAGVWPGAWGGVVGSAGGWAKALSPGKGAATPLCPPLCPSSAS</sequence>
<keyword evidence="12" id="KW-0206">Cytoskeleton</keyword>
<comment type="subcellular location">
    <subcellularLocation>
        <location evidence="3">Cell membrane</location>
        <topology evidence="3">Peripheral membrane protein</topology>
        <orientation evidence="3">Cytoplasmic side</orientation>
    </subcellularLocation>
    <subcellularLocation>
        <location evidence="2">Cytoplasm</location>
        <location evidence="2">Cytoskeleton</location>
    </subcellularLocation>
    <subcellularLocation>
        <location evidence="1">Cytoplasmic vesicle membrane</location>
        <topology evidence="1">Peripheral membrane protein</topology>
        <orientation evidence="1">Cytoplasmic side</orientation>
    </subcellularLocation>
</comment>
<evidence type="ECO:0000256" key="14">
    <source>
        <dbReference type="SAM" id="MobiDB-lite"/>
    </source>
</evidence>
<reference evidence="16 17" key="1">
    <citation type="journal article" date="2020" name="Nat. Commun.">
        <title>Donkey genomes provide new insights into domestication and selection for coat color.</title>
        <authorList>
            <person name="Wang"/>
            <person name="C."/>
            <person name="Li"/>
            <person name="H."/>
            <person name="Guo"/>
            <person name="Y."/>
            <person name="Huang"/>
            <person name="J."/>
            <person name="Sun"/>
            <person name="Y."/>
            <person name="Min"/>
            <person name="J."/>
            <person name="Wang"/>
            <person name="J."/>
            <person name="Fang"/>
            <person name="X."/>
            <person name="Zhao"/>
            <person name="Z."/>
            <person name="Wang"/>
            <person name="S."/>
            <person name="Zhang"/>
            <person name="Y."/>
            <person name="Liu"/>
            <person name="Q."/>
            <person name="Jiang"/>
            <person name="Q."/>
            <person name="Wang"/>
            <person name="X."/>
            <person name="Guo"/>
            <person name="Y."/>
            <person name="Yang"/>
            <person name="C."/>
            <person name="Wang"/>
            <person name="Y."/>
            <person name="Tian"/>
            <person name="F."/>
            <person name="Zhuang"/>
            <person name="G."/>
            <person name="Fan"/>
            <person name="Y."/>
            <person name="Gao"/>
            <person name="Q."/>
            <person name="Li"/>
            <person name="Y."/>
            <person name="Ju"/>
            <person name="Z."/>
            <person name="Li"/>
            <person name="J."/>
            <person name="Li"/>
            <person name="R."/>
            <person name="Hou"/>
            <person name="M."/>
            <person name="Yang"/>
            <person name="G."/>
            <person name="Liu"/>
            <person name="G."/>
            <person name="Liu"/>
            <person name="W."/>
            <person name="Guo"/>
            <person name="J."/>
            <person name="Pan"/>
            <person name="S."/>
            <person name="Fan"/>
            <person name="G."/>
            <person name="Zhang"/>
            <person name="W."/>
            <person name="Zhang"/>
            <person name="R."/>
            <person name="Yu"/>
            <person name="J."/>
            <person name="Zhang"/>
            <person name="X."/>
            <person name="Yin"/>
            <person name="Q."/>
            <person name="Ji"/>
            <person name="C."/>
            <person name="Jin"/>
            <person name="Y."/>
            <person name="Yue"/>
            <person name="G."/>
            <person name="Liu"/>
            <person name="M."/>
            <person name="Xu"/>
            <person name="J."/>
            <person name="Liu"/>
            <person name="S."/>
            <person name="Jordana"/>
            <person name="J."/>
            <person name="Noce"/>
            <person name="A."/>
            <person name="Amills"/>
            <person name="M."/>
            <person name="Wu"/>
            <person name="D.D."/>
            <person name="Li"/>
            <person name="S."/>
            <person name="Zhou"/>
            <person name="X. and Zhong"/>
            <person name="J."/>
        </authorList>
    </citation>
    <scope>NUCLEOTIDE SEQUENCE [LARGE SCALE GENOMIC DNA]</scope>
</reference>
<evidence type="ECO:0000256" key="8">
    <source>
        <dbReference type="ARBA" id="ARBA00022737"/>
    </source>
</evidence>
<evidence type="ECO:0000313" key="17">
    <source>
        <dbReference type="Proteomes" id="UP000694387"/>
    </source>
</evidence>
<evidence type="ECO:0000256" key="4">
    <source>
        <dbReference type="ARBA" id="ARBA00010956"/>
    </source>
</evidence>